<accession>A0A6A5KK78</accession>
<reference evidence="1" key="1">
    <citation type="submission" date="2020-01" db="EMBL/GenBank/DDBJ databases">
        <authorList>
            <consortium name="DOE Joint Genome Institute"/>
            <person name="Haridas S."/>
            <person name="Albert R."/>
            <person name="Binder M."/>
            <person name="Bloem J."/>
            <person name="Labutti K."/>
            <person name="Salamov A."/>
            <person name="Andreopoulos B."/>
            <person name="Baker S.E."/>
            <person name="Barry K."/>
            <person name="Bills G."/>
            <person name="Bluhm B.H."/>
            <person name="Cannon C."/>
            <person name="Castanera R."/>
            <person name="Culley D.E."/>
            <person name="Daum C."/>
            <person name="Ezra D."/>
            <person name="Gonzalez J.B."/>
            <person name="Henrissat B."/>
            <person name="Kuo A."/>
            <person name="Liang C."/>
            <person name="Lipzen A."/>
            <person name="Lutzoni F."/>
            <person name="Magnuson J."/>
            <person name="Mondo S."/>
            <person name="Nolan M."/>
            <person name="Ohm R."/>
            <person name="Pangilinan J."/>
            <person name="Park H.-J."/>
            <person name="Ramirez L."/>
            <person name="Alfaro M."/>
            <person name="Sun H."/>
            <person name="Tritt A."/>
            <person name="Yoshinaga Y."/>
            <person name="Zwiers L.-H."/>
            <person name="Turgeon B.G."/>
            <person name="Goodwin S.B."/>
            <person name="Spatafora J.W."/>
            <person name="Crous P.W."/>
            <person name="Grigoriev I.V."/>
        </authorList>
    </citation>
    <scope>NUCLEOTIDE SEQUENCE</scope>
    <source>
        <strain evidence="1">P77</strain>
    </source>
</reference>
<protein>
    <submittedName>
        <fullName evidence="1">Uncharacterized protein</fullName>
    </submittedName>
</protein>
<sequence length="85" mass="9490">MEPACFIATLNVVHHIHPRHLCRKCKYVGAAGTLVVGAVASHTWITHYVLQVIAVFWTAATKPVVSEFENESPQVVLFFAPSFWL</sequence>
<keyword evidence="2" id="KW-1185">Reference proteome</keyword>
<gene>
    <name evidence="1" type="ORF">BDW02DRAFT_566938</name>
</gene>
<proteinExistence type="predicted"/>
<organism evidence="1 2">
    <name type="scientific">Decorospora gaudefroyi</name>
    <dbReference type="NCBI Taxonomy" id="184978"/>
    <lineage>
        <taxon>Eukaryota</taxon>
        <taxon>Fungi</taxon>
        <taxon>Dikarya</taxon>
        <taxon>Ascomycota</taxon>
        <taxon>Pezizomycotina</taxon>
        <taxon>Dothideomycetes</taxon>
        <taxon>Pleosporomycetidae</taxon>
        <taxon>Pleosporales</taxon>
        <taxon>Pleosporineae</taxon>
        <taxon>Pleosporaceae</taxon>
        <taxon>Decorospora</taxon>
    </lineage>
</organism>
<dbReference type="AlphaFoldDB" id="A0A6A5KK78"/>
<evidence type="ECO:0000313" key="2">
    <source>
        <dbReference type="Proteomes" id="UP000800040"/>
    </source>
</evidence>
<dbReference type="Proteomes" id="UP000800040">
    <property type="component" value="Unassembled WGS sequence"/>
</dbReference>
<name>A0A6A5KK78_9PLEO</name>
<dbReference type="EMBL" id="ML975272">
    <property type="protein sequence ID" value="KAF1836510.1"/>
    <property type="molecule type" value="Genomic_DNA"/>
</dbReference>
<evidence type="ECO:0000313" key="1">
    <source>
        <dbReference type="EMBL" id="KAF1836510.1"/>
    </source>
</evidence>